<comment type="cofactor">
    <cofactor evidence="2">
        <name>Mg(2+)</name>
        <dbReference type="ChEBI" id="CHEBI:18420"/>
    </cofactor>
</comment>
<evidence type="ECO:0000256" key="4">
    <source>
        <dbReference type="ARBA" id="ARBA00022532"/>
    </source>
</evidence>
<dbReference type="PANTHER" id="PTHR11822:SF21">
    <property type="entry name" value="ISOCITRATE DEHYDROGENASE [NADP], MITOCHONDRIAL"/>
    <property type="match status" value="1"/>
</dbReference>
<evidence type="ECO:0000313" key="11">
    <source>
        <dbReference type="EMBL" id="KAH6823026.1"/>
    </source>
</evidence>
<dbReference type="GO" id="GO:0005739">
    <property type="term" value="C:mitochondrion"/>
    <property type="evidence" value="ECO:0007669"/>
    <property type="project" value="TreeGrafter"/>
</dbReference>
<dbReference type="GO" id="GO:0046872">
    <property type="term" value="F:metal ion binding"/>
    <property type="evidence" value="ECO:0007669"/>
    <property type="project" value="UniProtKB-KW"/>
</dbReference>
<comment type="cofactor">
    <cofactor evidence="1">
        <name>Mn(2+)</name>
        <dbReference type="ChEBI" id="CHEBI:29035"/>
    </cofactor>
</comment>
<evidence type="ECO:0000259" key="10">
    <source>
        <dbReference type="Pfam" id="PF00180"/>
    </source>
</evidence>
<dbReference type="GO" id="GO:0004450">
    <property type="term" value="F:isocitrate dehydrogenase (NADP+) activity"/>
    <property type="evidence" value="ECO:0007669"/>
    <property type="project" value="InterPro"/>
</dbReference>
<organism evidence="11 12">
    <name type="scientific">Perilla frutescens var. hirtella</name>
    <name type="common">Perilla citriodora</name>
    <name type="synonym">Perilla setoyensis</name>
    <dbReference type="NCBI Taxonomy" id="608512"/>
    <lineage>
        <taxon>Eukaryota</taxon>
        <taxon>Viridiplantae</taxon>
        <taxon>Streptophyta</taxon>
        <taxon>Embryophyta</taxon>
        <taxon>Tracheophyta</taxon>
        <taxon>Spermatophyta</taxon>
        <taxon>Magnoliopsida</taxon>
        <taxon>eudicotyledons</taxon>
        <taxon>Gunneridae</taxon>
        <taxon>Pentapetalae</taxon>
        <taxon>asterids</taxon>
        <taxon>lamiids</taxon>
        <taxon>Lamiales</taxon>
        <taxon>Lamiaceae</taxon>
        <taxon>Nepetoideae</taxon>
        <taxon>Elsholtzieae</taxon>
        <taxon>Perilla</taxon>
    </lineage>
</organism>
<gene>
    <name evidence="11" type="ORF">C2S53_000171</name>
</gene>
<keyword evidence="12" id="KW-1185">Reference proteome</keyword>
<sequence>MTSYSHLFITSQIFEESCSCCTRSKRYNVAIKCATITLDEACVKEFSLKQMWKSLNGTISNILNGEELILCKNVPQLIPGWTKSICIGRHAFGDQYRATDYVVKGPGKLKMVFDIVLYLCEKEHVEGGMIFQLLEDLAEMSTMRNCKDIFGYIESKQDILGKPELFARGKLVVLRTCSSLDFNFYKTFWSLQEAFSNPTSLAATVTKWHKFTASLTVVLNIFEAQPLSDEEGNTINLEDEASKFSIKYLTSSNLMGLEVAFAFMLSAFINKSSASTTVGYFIFIIGFLIELVTTFGFPYSQDF</sequence>
<evidence type="ECO:0000256" key="7">
    <source>
        <dbReference type="ARBA" id="ARBA00023002"/>
    </source>
</evidence>
<reference evidence="11 12" key="1">
    <citation type="journal article" date="2021" name="Nat. Commun.">
        <title>Incipient diploidization of the medicinal plant Perilla within 10,000 years.</title>
        <authorList>
            <person name="Zhang Y."/>
            <person name="Shen Q."/>
            <person name="Leng L."/>
            <person name="Zhang D."/>
            <person name="Chen S."/>
            <person name="Shi Y."/>
            <person name="Ning Z."/>
            <person name="Chen S."/>
        </authorList>
    </citation>
    <scope>NUCLEOTIDE SEQUENCE [LARGE SCALE GENOMIC DNA]</scope>
    <source>
        <strain evidence="12">cv. PC099</strain>
    </source>
</reference>
<accession>A0AAD4IXN1</accession>
<evidence type="ECO:0000313" key="12">
    <source>
        <dbReference type="Proteomes" id="UP001190926"/>
    </source>
</evidence>
<keyword evidence="7" id="KW-0560">Oxidoreductase</keyword>
<keyword evidence="9" id="KW-1133">Transmembrane helix</keyword>
<evidence type="ECO:0000256" key="2">
    <source>
        <dbReference type="ARBA" id="ARBA00001946"/>
    </source>
</evidence>
<keyword evidence="6" id="KW-0460">Magnesium</keyword>
<dbReference type="InterPro" id="IPR024084">
    <property type="entry name" value="IsoPropMal-DH-like_dom"/>
</dbReference>
<name>A0AAD4IXN1_PERFH</name>
<evidence type="ECO:0000256" key="8">
    <source>
        <dbReference type="ARBA" id="ARBA00023211"/>
    </source>
</evidence>
<evidence type="ECO:0000256" key="6">
    <source>
        <dbReference type="ARBA" id="ARBA00022842"/>
    </source>
</evidence>
<proteinExistence type="inferred from homology"/>
<keyword evidence="4" id="KW-0816">Tricarboxylic acid cycle</keyword>
<evidence type="ECO:0000256" key="1">
    <source>
        <dbReference type="ARBA" id="ARBA00001936"/>
    </source>
</evidence>
<dbReference type="Proteomes" id="UP001190926">
    <property type="component" value="Unassembled WGS sequence"/>
</dbReference>
<feature type="transmembrane region" description="Helical" evidence="9">
    <location>
        <begin position="280"/>
        <end position="299"/>
    </location>
</feature>
<dbReference type="GO" id="GO:0006739">
    <property type="term" value="P:NADP+ metabolic process"/>
    <property type="evidence" value="ECO:0007669"/>
    <property type="project" value="TreeGrafter"/>
</dbReference>
<dbReference type="Pfam" id="PF00180">
    <property type="entry name" value="Iso_dh"/>
    <property type="match status" value="1"/>
</dbReference>
<dbReference type="GO" id="GO:0006102">
    <property type="term" value="P:isocitrate metabolic process"/>
    <property type="evidence" value="ECO:0007669"/>
    <property type="project" value="InterPro"/>
</dbReference>
<dbReference type="InterPro" id="IPR021861">
    <property type="entry name" value="THO_THOC1"/>
</dbReference>
<dbReference type="EMBL" id="SDAM02001094">
    <property type="protein sequence ID" value="KAH6823026.1"/>
    <property type="molecule type" value="Genomic_DNA"/>
</dbReference>
<comment type="similarity">
    <text evidence="3">Belongs to the isocitrate and isopropylmalate dehydrogenases family.</text>
</comment>
<dbReference type="SUPFAM" id="SSF53659">
    <property type="entry name" value="Isocitrate/Isopropylmalate dehydrogenase-like"/>
    <property type="match status" value="1"/>
</dbReference>
<keyword evidence="9" id="KW-0812">Transmembrane</keyword>
<keyword evidence="8" id="KW-0464">Manganese</keyword>
<evidence type="ECO:0000256" key="3">
    <source>
        <dbReference type="ARBA" id="ARBA00007769"/>
    </source>
</evidence>
<feature type="transmembrane region" description="Helical" evidence="9">
    <location>
        <begin position="248"/>
        <end position="268"/>
    </location>
</feature>
<dbReference type="GO" id="GO:0006099">
    <property type="term" value="P:tricarboxylic acid cycle"/>
    <property type="evidence" value="ECO:0007669"/>
    <property type="project" value="UniProtKB-KW"/>
</dbReference>
<protein>
    <submittedName>
        <fullName evidence="11">Nuclear matrix protein-like protein</fullName>
    </submittedName>
</protein>
<keyword evidence="5" id="KW-0479">Metal-binding</keyword>
<dbReference type="Gene3D" id="3.40.718.10">
    <property type="entry name" value="Isopropylmalate Dehydrogenase"/>
    <property type="match status" value="1"/>
</dbReference>
<feature type="domain" description="Isopropylmalate dehydrogenase-like" evidence="10">
    <location>
        <begin position="24"/>
        <end position="118"/>
    </location>
</feature>
<evidence type="ECO:0000256" key="5">
    <source>
        <dbReference type="ARBA" id="ARBA00022723"/>
    </source>
</evidence>
<dbReference type="PANTHER" id="PTHR11822">
    <property type="entry name" value="NADP-SPECIFIC ISOCITRATE DEHYDROGENASE"/>
    <property type="match status" value="1"/>
</dbReference>
<dbReference type="AlphaFoldDB" id="A0AAD4IXN1"/>
<evidence type="ECO:0000256" key="9">
    <source>
        <dbReference type="SAM" id="Phobius"/>
    </source>
</evidence>
<keyword evidence="9" id="KW-0472">Membrane</keyword>
<dbReference type="InterPro" id="IPR004790">
    <property type="entry name" value="Isocitrate_DH_NADP"/>
</dbReference>
<comment type="caution">
    <text evidence="11">The sequence shown here is derived from an EMBL/GenBank/DDBJ whole genome shotgun (WGS) entry which is preliminary data.</text>
</comment>
<dbReference type="Pfam" id="PF11957">
    <property type="entry name" value="efThoc1"/>
    <property type="match status" value="1"/>
</dbReference>